<feature type="region of interest" description="Disordered" evidence="1">
    <location>
        <begin position="1"/>
        <end position="97"/>
    </location>
</feature>
<name>A0A4Y7SF11_COPMI</name>
<organism evidence="2 3">
    <name type="scientific">Coprinellus micaceus</name>
    <name type="common">Glistening ink-cap mushroom</name>
    <name type="synonym">Coprinus micaceus</name>
    <dbReference type="NCBI Taxonomy" id="71717"/>
    <lineage>
        <taxon>Eukaryota</taxon>
        <taxon>Fungi</taxon>
        <taxon>Dikarya</taxon>
        <taxon>Basidiomycota</taxon>
        <taxon>Agaricomycotina</taxon>
        <taxon>Agaricomycetes</taxon>
        <taxon>Agaricomycetidae</taxon>
        <taxon>Agaricales</taxon>
        <taxon>Agaricineae</taxon>
        <taxon>Psathyrellaceae</taxon>
        <taxon>Coprinellus</taxon>
    </lineage>
</organism>
<dbReference type="EMBL" id="QPFP01000144">
    <property type="protein sequence ID" value="TEB20329.1"/>
    <property type="molecule type" value="Genomic_DNA"/>
</dbReference>
<dbReference type="Proteomes" id="UP000298030">
    <property type="component" value="Unassembled WGS sequence"/>
</dbReference>
<evidence type="ECO:0000256" key="1">
    <source>
        <dbReference type="SAM" id="MobiDB-lite"/>
    </source>
</evidence>
<feature type="compositionally biased region" description="Polar residues" evidence="1">
    <location>
        <begin position="68"/>
        <end position="77"/>
    </location>
</feature>
<sequence length="97" mass="10638">MPHLLPPITTHYRFTPTMSSNNEIDYQSLYPDEEHSDAGSESASDLSDPGTPATFPRATEDQRLSGDVNPTRNATASKKSKLTPHETDLPRGLELGK</sequence>
<gene>
    <name evidence="2" type="ORF">FA13DRAFT_1743121</name>
</gene>
<dbReference type="AlphaFoldDB" id="A0A4Y7SF11"/>
<reference evidence="2 3" key="1">
    <citation type="journal article" date="2019" name="Nat. Ecol. Evol.">
        <title>Megaphylogeny resolves global patterns of mushroom evolution.</title>
        <authorList>
            <person name="Varga T."/>
            <person name="Krizsan K."/>
            <person name="Foldi C."/>
            <person name="Dima B."/>
            <person name="Sanchez-Garcia M."/>
            <person name="Sanchez-Ramirez S."/>
            <person name="Szollosi G.J."/>
            <person name="Szarkandi J.G."/>
            <person name="Papp V."/>
            <person name="Albert L."/>
            <person name="Andreopoulos W."/>
            <person name="Angelini C."/>
            <person name="Antonin V."/>
            <person name="Barry K.W."/>
            <person name="Bougher N.L."/>
            <person name="Buchanan P."/>
            <person name="Buyck B."/>
            <person name="Bense V."/>
            <person name="Catcheside P."/>
            <person name="Chovatia M."/>
            <person name="Cooper J."/>
            <person name="Damon W."/>
            <person name="Desjardin D."/>
            <person name="Finy P."/>
            <person name="Geml J."/>
            <person name="Haridas S."/>
            <person name="Hughes K."/>
            <person name="Justo A."/>
            <person name="Karasinski D."/>
            <person name="Kautmanova I."/>
            <person name="Kiss B."/>
            <person name="Kocsube S."/>
            <person name="Kotiranta H."/>
            <person name="LaButti K.M."/>
            <person name="Lechner B.E."/>
            <person name="Liimatainen K."/>
            <person name="Lipzen A."/>
            <person name="Lukacs Z."/>
            <person name="Mihaltcheva S."/>
            <person name="Morgado L.N."/>
            <person name="Niskanen T."/>
            <person name="Noordeloos M.E."/>
            <person name="Ohm R.A."/>
            <person name="Ortiz-Santana B."/>
            <person name="Ovrebo C."/>
            <person name="Racz N."/>
            <person name="Riley R."/>
            <person name="Savchenko A."/>
            <person name="Shiryaev A."/>
            <person name="Soop K."/>
            <person name="Spirin V."/>
            <person name="Szebenyi C."/>
            <person name="Tomsovsky M."/>
            <person name="Tulloss R.E."/>
            <person name="Uehling J."/>
            <person name="Grigoriev I.V."/>
            <person name="Vagvolgyi C."/>
            <person name="Papp T."/>
            <person name="Martin F.M."/>
            <person name="Miettinen O."/>
            <person name="Hibbett D.S."/>
            <person name="Nagy L.G."/>
        </authorList>
    </citation>
    <scope>NUCLEOTIDE SEQUENCE [LARGE SCALE GENOMIC DNA]</scope>
    <source>
        <strain evidence="2 3">FP101781</strain>
    </source>
</reference>
<proteinExistence type="predicted"/>
<keyword evidence="3" id="KW-1185">Reference proteome</keyword>
<accession>A0A4Y7SF11</accession>
<comment type="caution">
    <text evidence="2">The sequence shown here is derived from an EMBL/GenBank/DDBJ whole genome shotgun (WGS) entry which is preliminary data.</text>
</comment>
<evidence type="ECO:0000313" key="2">
    <source>
        <dbReference type="EMBL" id="TEB20329.1"/>
    </source>
</evidence>
<protein>
    <submittedName>
        <fullName evidence="2">Uncharacterized protein</fullName>
    </submittedName>
</protein>
<evidence type="ECO:0000313" key="3">
    <source>
        <dbReference type="Proteomes" id="UP000298030"/>
    </source>
</evidence>
<feature type="compositionally biased region" description="Basic and acidic residues" evidence="1">
    <location>
        <begin position="83"/>
        <end position="97"/>
    </location>
</feature>
<feature type="compositionally biased region" description="Polar residues" evidence="1">
    <location>
        <begin position="16"/>
        <end position="25"/>
    </location>
</feature>